<evidence type="ECO:0000313" key="9">
    <source>
        <dbReference type="EMBL" id="KAG5184919.1"/>
    </source>
</evidence>
<dbReference type="GO" id="GO:0046513">
    <property type="term" value="P:ceramide biosynthetic process"/>
    <property type="evidence" value="ECO:0007669"/>
    <property type="project" value="TreeGrafter"/>
</dbReference>
<dbReference type="GO" id="GO:0046872">
    <property type="term" value="F:metal ion binding"/>
    <property type="evidence" value="ECO:0007669"/>
    <property type="project" value="UniProtKB-KW"/>
</dbReference>
<keyword evidence="7" id="KW-0479">Metal-binding</keyword>
<gene>
    <name evidence="9" type="ORF">JKP88DRAFT_313429</name>
</gene>
<evidence type="ECO:0000256" key="7">
    <source>
        <dbReference type="PIRSR" id="PIRSR608901-2"/>
    </source>
</evidence>
<dbReference type="OrthoDB" id="187171at2759"/>
<keyword evidence="6 8" id="KW-0472">Membrane</keyword>
<dbReference type="AlphaFoldDB" id="A0A835Z295"/>
<protein>
    <submittedName>
        <fullName evidence="9">Ceramidase</fullName>
    </submittedName>
</protein>
<evidence type="ECO:0000256" key="3">
    <source>
        <dbReference type="ARBA" id="ARBA00022692"/>
    </source>
</evidence>
<evidence type="ECO:0000256" key="5">
    <source>
        <dbReference type="ARBA" id="ARBA00022989"/>
    </source>
</evidence>
<reference evidence="9" key="1">
    <citation type="submission" date="2021-02" db="EMBL/GenBank/DDBJ databases">
        <title>First Annotated Genome of the Yellow-green Alga Tribonema minus.</title>
        <authorList>
            <person name="Mahan K.M."/>
        </authorList>
    </citation>
    <scope>NUCLEOTIDE SEQUENCE</scope>
    <source>
        <strain evidence="9">UTEX B ZZ1240</strain>
    </source>
</reference>
<dbReference type="Proteomes" id="UP000664859">
    <property type="component" value="Unassembled WGS sequence"/>
</dbReference>
<dbReference type="GO" id="GO:0046514">
    <property type="term" value="P:ceramide catabolic process"/>
    <property type="evidence" value="ECO:0007669"/>
    <property type="project" value="TreeGrafter"/>
</dbReference>
<evidence type="ECO:0000313" key="10">
    <source>
        <dbReference type="Proteomes" id="UP000664859"/>
    </source>
</evidence>
<keyword evidence="5 8" id="KW-1133">Transmembrane helix</keyword>
<keyword evidence="7" id="KW-0862">Zinc</keyword>
<feature type="transmembrane region" description="Helical" evidence="8">
    <location>
        <begin position="70"/>
        <end position="92"/>
    </location>
</feature>
<feature type="transmembrane region" description="Helical" evidence="8">
    <location>
        <begin position="12"/>
        <end position="34"/>
    </location>
</feature>
<evidence type="ECO:0000256" key="4">
    <source>
        <dbReference type="ARBA" id="ARBA00022801"/>
    </source>
</evidence>
<name>A0A835Z295_9STRA</name>
<evidence type="ECO:0000256" key="2">
    <source>
        <dbReference type="ARBA" id="ARBA00009780"/>
    </source>
</evidence>
<dbReference type="PANTHER" id="PTHR46187">
    <property type="entry name" value="ALKALINE CERAMIDASE 3"/>
    <property type="match status" value="1"/>
</dbReference>
<comment type="similarity">
    <text evidence="2">Belongs to the alkaline ceramidase family.</text>
</comment>
<keyword evidence="3 8" id="KW-0812">Transmembrane</keyword>
<feature type="binding site" evidence="7">
    <location>
        <position position="31"/>
    </location>
    <ligand>
        <name>Zn(2+)</name>
        <dbReference type="ChEBI" id="CHEBI:29105"/>
        <note>catalytic</note>
    </ligand>
</feature>
<keyword evidence="4" id="KW-0378">Hydrolase</keyword>
<comment type="cofactor">
    <cofactor evidence="7">
        <name>Zn(2+)</name>
        <dbReference type="ChEBI" id="CHEBI:29105"/>
    </cofactor>
</comment>
<feature type="transmembrane region" description="Helical" evidence="8">
    <location>
        <begin position="40"/>
        <end position="58"/>
    </location>
</feature>
<evidence type="ECO:0000256" key="6">
    <source>
        <dbReference type="ARBA" id="ARBA00023136"/>
    </source>
</evidence>
<proteinExistence type="inferred from homology"/>
<dbReference type="GO" id="GO:0016811">
    <property type="term" value="F:hydrolase activity, acting on carbon-nitrogen (but not peptide) bonds, in linear amides"/>
    <property type="evidence" value="ECO:0007669"/>
    <property type="project" value="InterPro"/>
</dbReference>
<evidence type="ECO:0000256" key="8">
    <source>
        <dbReference type="SAM" id="Phobius"/>
    </source>
</evidence>
<dbReference type="EMBL" id="JAFCMP010000146">
    <property type="protein sequence ID" value="KAG5184919.1"/>
    <property type="molecule type" value="Genomic_DNA"/>
</dbReference>
<dbReference type="GO" id="GO:0005789">
    <property type="term" value="C:endoplasmic reticulum membrane"/>
    <property type="evidence" value="ECO:0007669"/>
    <property type="project" value="TreeGrafter"/>
</dbReference>
<feature type="binding site" evidence="7">
    <location>
        <position position="169"/>
    </location>
    <ligand>
        <name>Zn(2+)</name>
        <dbReference type="ChEBI" id="CHEBI:29105"/>
        <note>catalytic</note>
    </ligand>
</feature>
<comment type="caution">
    <text evidence="9">The sequence shown here is derived from an EMBL/GenBank/DDBJ whole genome shotgun (WGS) entry which is preliminary data.</text>
</comment>
<feature type="transmembrane region" description="Helical" evidence="8">
    <location>
        <begin position="98"/>
        <end position="117"/>
    </location>
</feature>
<dbReference type="PANTHER" id="PTHR46187:SF3">
    <property type="entry name" value="ALKALINE CERAMIDASE 3"/>
    <property type="match status" value="1"/>
</dbReference>
<accession>A0A835Z295</accession>
<organism evidence="9 10">
    <name type="scientific">Tribonema minus</name>
    <dbReference type="NCBI Taxonomy" id="303371"/>
    <lineage>
        <taxon>Eukaryota</taxon>
        <taxon>Sar</taxon>
        <taxon>Stramenopiles</taxon>
        <taxon>Ochrophyta</taxon>
        <taxon>PX clade</taxon>
        <taxon>Xanthophyceae</taxon>
        <taxon>Tribonematales</taxon>
        <taxon>Tribonemataceae</taxon>
        <taxon>Tribonema</taxon>
    </lineage>
</organism>
<keyword evidence="10" id="KW-1185">Reference proteome</keyword>
<sequence>MACCYKCGAELRFALVFLMLTITGIGTVCFHGALQRWMQILDEVPMLWLIVAVIFCVYERNVAAHGGRQYGLWLPLVLVAWATVVSCVAVLVHGPMQVACFQSSFACALLVALYGIYKQYCETTDQTTLNIARGSAAMMAVGVLCWSADGLLCSYLQNLPYGLPNPQLHAWGWHLGSALGCYGNTMDALSSDR</sequence>
<dbReference type="Pfam" id="PF05875">
    <property type="entry name" value="Ceramidase"/>
    <property type="match status" value="1"/>
</dbReference>
<dbReference type="InterPro" id="IPR008901">
    <property type="entry name" value="ACER"/>
</dbReference>
<comment type="subcellular location">
    <subcellularLocation>
        <location evidence="1">Membrane</location>
        <topology evidence="1">Multi-pass membrane protein</topology>
    </subcellularLocation>
</comment>
<evidence type="ECO:0000256" key="1">
    <source>
        <dbReference type="ARBA" id="ARBA00004141"/>
    </source>
</evidence>
<feature type="binding site" evidence="7">
    <location>
        <position position="174"/>
    </location>
    <ligand>
        <name>Zn(2+)</name>
        <dbReference type="ChEBI" id="CHEBI:29105"/>
        <note>catalytic</note>
    </ligand>
</feature>